<dbReference type="GO" id="GO:0005216">
    <property type="term" value="F:monoatomic ion channel activity"/>
    <property type="evidence" value="ECO:0007669"/>
    <property type="project" value="InterPro"/>
</dbReference>
<sequence length="312" mass="36356">MEVVQLNHKRLKYFCIYNSLDLASIIFAVVTMIFKWTVYIDKKSVVITEAFAVLLLWFELVTTATYLNMILKILKAIYPFLIFMLIVVIAFGHAMHILLEYPKYIDQVPNGDTYNITSSSIPGLVNTKIEQVFELDKPIENYYSKFITSVIGAYFWVLGRWDQLEEWDFWPIYVISIGASILMVIIMQNLLIAFMTGVYENAKHNVKLSVLGYRADLIADYETLDKPFGSHRGNPRYIYYVGSSEYQDEWMDKAEKYRKTHKSLLFEVSNVDDSGDEFVTNEKLNEKLDEKYLKLQDELASIKKLLLSIKDK</sequence>
<evidence type="ECO:0000256" key="5">
    <source>
        <dbReference type="ARBA" id="ARBA00023136"/>
    </source>
</evidence>
<dbReference type="AlphaFoldDB" id="A0A9W4T381"/>
<feature type="non-terminal residue" evidence="8">
    <location>
        <position position="312"/>
    </location>
</feature>
<keyword evidence="9" id="KW-1185">Reference proteome</keyword>
<feature type="transmembrane region" description="Helical" evidence="6">
    <location>
        <begin position="77"/>
        <end position="99"/>
    </location>
</feature>
<keyword evidence="4 6" id="KW-1133">Transmembrane helix</keyword>
<gene>
    <name evidence="8" type="ORF">FWILDA_LOCUS14759</name>
</gene>
<evidence type="ECO:0000256" key="1">
    <source>
        <dbReference type="ARBA" id="ARBA00004141"/>
    </source>
</evidence>
<feature type="transmembrane region" description="Helical" evidence="6">
    <location>
        <begin position="20"/>
        <end position="38"/>
    </location>
</feature>
<feature type="transmembrane region" description="Helical" evidence="6">
    <location>
        <begin position="170"/>
        <end position="194"/>
    </location>
</feature>
<evidence type="ECO:0000256" key="4">
    <source>
        <dbReference type="ARBA" id="ARBA00022989"/>
    </source>
</evidence>
<evidence type="ECO:0000313" key="9">
    <source>
        <dbReference type="Proteomes" id="UP001153678"/>
    </source>
</evidence>
<dbReference type="Pfam" id="PF00520">
    <property type="entry name" value="Ion_trans"/>
    <property type="match status" value="1"/>
</dbReference>
<evidence type="ECO:0000256" key="6">
    <source>
        <dbReference type="SAM" id="Phobius"/>
    </source>
</evidence>
<reference evidence="8" key="1">
    <citation type="submission" date="2022-08" db="EMBL/GenBank/DDBJ databases">
        <authorList>
            <person name="Kallberg Y."/>
            <person name="Tangrot J."/>
            <person name="Rosling A."/>
        </authorList>
    </citation>
    <scope>NUCLEOTIDE SEQUENCE</scope>
    <source>
        <strain evidence="8">Wild A</strain>
    </source>
</reference>
<comment type="subcellular location">
    <subcellularLocation>
        <location evidence="1">Membrane</location>
        <topology evidence="1">Multi-pass membrane protein</topology>
    </subcellularLocation>
</comment>
<evidence type="ECO:0000256" key="3">
    <source>
        <dbReference type="ARBA" id="ARBA00022737"/>
    </source>
</evidence>
<dbReference type="EMBL" id="CAMKVN010006863">
    <property type="protein sequence ID" value="CAI2190805.1"/>
    <property type="molecule type" value="Genomic_DNA"/>
</dbReference>
<dbReference type="GO" id="GO:0005886">
    <property type="term" value="C:plasma membrane"/>
    <property type="evidence" value="ECO:0007669"/>
    <property type="project" value="TreeGrafter"/>
</dbReference>
<keyword evidence="5 6" id="KW-0472">Membrane</keyword>
<dbReference type="PANTHER" id="PTHR10582:SF2">
    <property type="entry name" value="INACTIVE"/>
    <property type="match status" value="1"/>
</dbReference>
<dbReference type="GO" id="GO:0098703">
    <property type="term" value="P:calcium ion import across plasma membrane"/>
    <property type="evidence" value="ECO:0007669"/>
    <property type="project" value="TreeGrafter"/>
</dbReference>
<dbReference type="Proteomes" id="UP001153678">
    <property type="component" value="Unassembled WGS sequence"/>
</dbReference>
<comment type="caution">
    <text evidence="8">The sequence shown here is derived from an EMBL/GenBank/DDBJ whole genome shotgun (WGS) entry which is preliminary data.</text>
</comment>
<dbReference type="InterPro" id="IPR005821">
    <property type="entry name" value="Ion_trans_dom"/>
</dbReference>
<accession>A0A9W4T381</accession>
<feature type="transmembrane region" description="Helical" evidence="6">
    <location>
        <begin position="50"/>
        <end position="71"/>
    </location>
</feature>
<organism evidence="8 9">
    <name type="scientific">Funneliformis geosporum</name>
    <dbReference type="NCBI Taxonomy" id="1117311"/>
    <lineage>
        <taxon>Eukaryota</taxon>
        <taxon>Fungi</taxon>
        <taxon>Fungi incertae sedis</taxon>
        <taxon>Mucoromycota</taxon>
        <taxon>Glomeromycotina</taxon>
        <taxon>Glomeromycetes</taxon>
        <taxon>Glomerales</taxon>
        <taxon>Glomeraceae</taxon>
        <taxon>Funneliformis</taxon>
    </lineage>
</organism>
<keyword evidence="3" id="KW-0677">Repeat</keyword>
<evidence type="ECO:0000259" key="7">
    <source>
        <dbReference type="Pfam" id="PF00520"/>
    </source>
</evidence>
<feature type="domain" description="Ion transport" evidence="7">
    <location>
        <begin position="11"/>
        <end position="204"/>
    </location>
</feature>
<keyword evidence="2 6" id="KW-0812">Transmembrane</keyword>
<dbReference type="OrthoDB" id="2439775at2759"/>
<name>A0A9W4T381_9GLOM</name>
<evidence type="ECO:0000256" key="2">
    <source>
        <dbReference type="ARBA" id="ARBA00022692"/>
    </source>
</evidence>
<proteinExistence type="predicted"/>
<protein>
    <submittedName>
        <fullName evidence="8">11498_t:CDS:1</fullName>
    </submittedName>
</protein>
<dbReference type="InterPro" id="IPR024862">
    <property type="entry name" value="TRPV"/>
</dbReference>
<evidence type="ECO:0000313" key="8">
    <source>
        <dbReference type="EMBL" id="CAI2190805.1"/>
    </source>
</evidence>
<dbReference type="PANTHER" id="PTHR10582">
    <property type="entry name" value="TRANSIENT RECEPTOR POTENTIAL ION CHANNEL PROTEIN"/>
    <property type="match status" value="1"/>
</dbReference>